<dbReference type="Proteomes" id="UP000476511">
    <property type="component" value="Unassembled WGS sequence"/>
</dbReference>
<proteinExistence type="predicted"/>
<feature type="transmembrane region" description="Helical" evidence="2">
    <location>
        <begin position="168"/>
        <end position="194"/>
    </location>
</feature>
<dbReference type="InterPro" id="IPR018929">
    <property type="entry name" value="DUF2510"/>
</dbReference>
<comment type="caution">
    <text evidence="4">The sequence shown here is derived from an EMBL/GenBank/DDBJ whole genome shotgun (WGS) entry which is preliminary data.</text>
</comment>
<feature type="region of interest" description="Disordered" evidence="1">
    <location>
        <begin position="1"/>
        <end position="75"/>
    </location>
</feature>
<feature type="transmembrane region" description="Helical" evidence="2">
    <location>
        <begin position="143"/>
        <end position="161"/>
    </location>
</feature>
<organism evidence="4 5">
    <name type="scientific">Agromyces kandeliae</name>
    <dbReference type="NCBI Taxonomy" id="2666141"/>
    <lineage>
        <taxon>Bacteria</taxon>
        <taxon>Bacillati</taxon>
        <taxon>Actinomycetota</taxon>
        <taxon>Actinomycetes</taxon>
        <taxon>Micrococcales</taxon>
        <taxon>Microbacteriaceae</taxon>
        <taxon>Agromyces</taxon>
    </lineage>
</organism>
<gene>
    <name evidence="4" type="ORF">GJR97_00660</name>
</gene>
<dbReference type="Pfam" id="PF10708">
    <property type="entry name" value="DUF2510"/>
    <property type="match status" value="1"/>
</dbReference>
<keyword evidence="2" id="KW-0812">Transmembrane</keyword>
<name>A0A6L5QX94_9MICO</name>
<keyword evidence="2" id="KW-1133">Transmembrane helix</keyword>
<accession>A0A6L5QX94</accession>
<evidence type="ECO:0000313" key="4">
    <source>
        <dbReference type="EMBL" id="MRX42233.1"/>
    </source>
</evidence>
<sequence>MPRGAGIIATMSDPTSAPPGWYDDGRGQQRYWDGTQWTEHTAPLPGAQDATRPYDSAALGADSSPGSSPYAETTPFAGLPTSGPAAAGGAPPADHPGYAAYGGAPGAPGVPPEPGGPNVLGIVALVIAAIGFVFACIPFVQVVGLILLPIAFVLAIIALFLKGRKWPAITGLILSVVGGIIGTIVFAVAALGVFGQIVDSGVIQDEIDRQLEEEFGEPTGPASEEPGEEAGEGQVLEFGQTMVWSNGVSMTVSGPEPFTPSDISAGDDQAVNLVFTLTIQNDSGENVQPVVFSQLSSGGTEASRIFDVGAEGGQVGIPPTTAILPGSSITWNEAWSVADPDSLTMQTAPSFEYEDVIFTNVPR</sequence>
<reference evidence="4 5" key="1">
    <citation type="submission" date="2019-11" db="EMBL/GenBank/DDBJ databases">
        <title>Agromyces kandeliae sp. nov., isolated from mangrove soil.</title>
        <authorList>
            <person name="Wang R."/>
        </authorList>
    </citation>
    <scope>NUCLEOTIDE SEQUENCE [LARGE SCALE GENOMIC DNA]</scope>
    <source>
        <strain evidence="4 5">Q22</strain>
    </source>
</reference>
<feature type="domain" description="DUF2510" evidence="3">
    <location>
        <begin position="19"/>
        <end position="49"/>
    </location>
</feature>
<dbReference type="EMBL" id="WKJD01000002">
    <property type="protein sequence ID" value="MRX42233.1"/>
    <property type="molecule type" value="Genomic_DNA"/>
</dbReference>
<protein>
    <submittedName>
        <fullName evidence="4">DUF2510 domain-containing protein</fullName>
    </submittedName>
</protein>
<keyword evidence="2" id="KW-0472">Membrane</keyword>
<evidence type="ECO:0000256" key="2">
    <source>
        <dbReference type="SAM" id="Phobius"/>
    </source>
</evidence>
<keyword evidence="5" id="KW-1185">Reference proteome</keyword>
<dbReference type="AlphaFoldDB" id="A0A6L5QX94"/>
<feature type="transmembrane region" description="Helical" evidence="2">
    <location>
        <begin position="119"/>
        <end position="137"/>
    </location>
</feature>
<evidence type="ECO:0000313" key="5">
    <source>
        <dbReference type="Proteomes" id="UP000476511"/>
    </source>
</evidence>
<evidence type="ECO:0000259" key="3">
    <source>
        <dbReference type="Pfam" id="PF10708"/>
    </source>
</evidence>
<evidence type="ECO:0000256" key="1">
    <source>
        <dbReference type="SAM" id="MobiDB-lite"/>
    </source>
</evidence>